<feature type="transmembrane region" description="Helical" evidence="1">
    <location>
        <begin position="333"/>
        <end position="358"/>
    </location>
</feature>
<reference evidence="3" key="1">
    <citation type="submission" date="2016-10" db="EMBL/GenBank/DDBJ databases">
        <authorList>
            <person name="Varghese N."/>
            <person name="Submissions S."/>
        </authorList>
    </citation>
    <scope>NUCLEOTIDE SEQUENCE [LARGE SCALE GENOMIC DNA]</scope>
    <source>
        <strain evidence="3">DSM 19181</strain>
    </source>
</reference>
<proteinExistence type="predicted"/>
<keyword evidence="1" id="KW-0472">Membrane</keyword>
<dbReference type="STRING" id="426701.SAMN04488098_103513"/>
<evidence type="ECO:0000313" key="2">
    <source>
        <dbReference type="EMBL" id="SDK51114.1"/>
    </source>
</evidence>
<feature type="transmembrane region" description="Helical" evidence="1">
    <location>
        <begin position="144"/>
        <end position="162"/>
    </location>
</feature>
<keyword evidence="3" id="KW-1185">Reference proteome</keyword>
<feature type="transmembrane region" description="Helical" evidence="1">
    <location>
        <begin position="12"/>
        <end position="30"/>
    </location>
</feature>
<name>A0A1G9CI16_9LACT</name>
<dbReference type="AlphaFoldDB" id="A0A1G9CI16"/>
<dbReference type="OrthoDB" id="9805989at2"/>
<feature type="transmembrane region" description="Helical" evidence="1">
    <location>
        <begin position="264"/>
        <end position="285"/>
    </location>
</feature>
<keyword evidence="1" id="KW-1133">Transmembrane helix</keyword>
<dbReference type="Pfam" id="PF07556">
    <property type="entry name" value="DUF1538"/>
    <property type="match status" value="2"/>
</dbReference>
<feature type="transmembrane region" description="Helical" evidence="1">
    <location>
        <begin position="174"/>
        <end position="197"/>
    </location>
</feature>
<dbReference type="Proteomes" id="UP000199433">
    <property type="component" value="Unassembled WGS sequence"/>
</dbReference>
<evidence type="ECO:0000313" key="3">
    <source>
        <dbReference type="Proteomes" id="UP000199433"/>
    </source>
</evidence>
<feature type="transmembrane region" description="Helical" evidence="1">
    <location>
        <begin position="79"/>
        <end position="97"/>
    </location>
</feature>
<feature type="transmembrane region" description="Helical" evidence="1">
    <location>
        <begin position="370"/>
        <end position="393"/>
    </location>
</feature>
<feature type="transmembrane region" description="Helical" evidence="1">
    <location>
        <begin position="429"/>
        <end position="449"/>
    </location>
</feature>
<feature type="transmembrane region" description="Helical" evidence="1">
    <location>
        <begin position="297"/>
        <end position="327"/>
    </location>
</feature>
<keyword evidence="1" id="KW-0812">Transmembrane</keyword>
<feature type="transmembrane region" description="Helical" evidence="1">
    <location>
        <begin position="399"/>
        <end position="417"/>
    </location>
</feature>
<dbReference type="RefSeq" id="WP_091267690.1">
    <property type="nucleotide sequence ID" value="NZ_FNFK01000035.1"/>
</dbReference>
<feature type="transmembrane region" description="Helical" evidence="1">
    <location>
        <begin position="461"/>
        <end position="485"/>
    </location>
</feature>
<protein>
    <recommendedName>
        <fullName evidence="4">DUF1538 domain-containing protein</fullName>
    </recommendedName>
</protein>
<sequence>MPILIEKMLEVTRSVAPIFLFVLMIHFFLVPFSSSLLIAFFLGTLAIVIGLSLFLVGVDIAITPIGEYIGKGVAKSNRIYVLVTVGFLIGFIISAAEPSLTVLGNQISIVTSGTIDSFQLILTVSIGIAIMVVVGLLRIVYSLSFFKIIVSAYVLILILSFFTSSEFLSVAFDASGATTGSITVPFLLALSVGISSLKKNSVRSGEDSFGLVAIASVGAILAVMISNLINPTESLTGDLPIQFGFDQSMLSAFTSIGTDQAGDVLISILPIAILFFIYQITFLRLPRKRVNRIFIGMVYVIIGLILFLTGVNFGFMSIGSIIGYELIQSERFIWFFILSFGLGMVTILAEPAVSVLTAQIERVTAGALKPAFVLSALALGVGSATLIAGIRVVSYNLELWHILLPGYALAIILSFFVPGTLVTMAFDAGGVASGPMTGTFILAFIQGAAEGMPHASVLVDGFGMIALVALMPIITIQLFGLIYALQKD</sequence>
<dbReference type="EMBL" id="FNFK01000035">
    <property type="protein sequence ID" value="SDK51114.1"/>
    <property type="molecule type" value="Genomic_DNA"/>
</dbReference>
<feature type="transmembrane region" description="Helical" evidence="1">
    <location>
        <begin position="36"/>
        <end position="58"/>
    </location>
</feature>
<feature type="transmembrane region" description="Helical" evidence="1">
    <location>
        <begin position="209"/>
        <end position="229"/>
    </location>
</feature>
<feature type="transmembrane region" description="Helical" evidence="1">
    <location>
        <begin position="117"/>
        <end position="137"/>
    </location>
</feature>
<evidence type="ECO:0000256" key="1">
    <source>
        <dbReference type="SAM" id="Phobius"/>
    </source>
</evidence>
<accession>A0A1G9CI16</accession>
<dbReference type="InterPro" id="IPR011435">
    <property type="entry name" value="UmpAB"/>
</dbReference>
<organism evidence="2 3">
    <name type="scientific">Alkalibacterium thalassium</name>
    <dbReference type="NCBI Taxonomy" id="426701"/>
    <lineage>
        <taxon>Bacteria</taxon>
        <taxon>Bacillati</taxon>
        <taxon>Bacillota</taxon>
        <taxon>Bacilli</taxon>
        <taxon>Lactobacillales</taxon>
        <taxon>Carnobacteriaceae</taxon>
        <taxon>Alkalibacterium</taxon>
    </lineage>
</organism>
<gene>
    <name evidence="2" type="ORF">SAMN04488098_103513</name>
</gene>
<evidence type="ECO:0008006" key="4">
    <source>
        <dbReference type="Google" id="ProtNLM"/>
    </source>
</evidence>